<gene>
    <name evidence="2" type="ORF">ACFQQH_15290</name>
</gene>
<dbReference type="RefSeq" id="WP_157294682.1">
    <property type="nucleotide sequence ID" value="NZ_JBHTCT010000037.1"/>
</dbReference>
<proteinExistence type="predicted"/>
<feature type="transmembrane region" description="Helical" evidence="1">
    <location>
        <begin position="6"/>
        <end position="22"/>
    </location>
</feature>
<evidence type="ECO:0000313" key="3">
    <source>
        <dbReference type="Proteomes" id="UP001596483"/>
    </source>
</evidence>
<dbReference type="Proteomes" id="UP001596483">
    <property type="component" value="Unassembled WGS sequence"/>
</dbReference>
<feature type="transmembrane region" description="Helical" evidence="1">
    <location>
        <begin position="34"/>
        <end position="57"/>
    </location>
</feature>
<evidence type="ECO:0000256" key="1">
    <source>
        <dbReference type="SAM" id="Phobius"/>
    </source>
</evidence>
<organism evidence="2 3">
    <name type="scientific">Bhargavaea changchunensis</name>
    <dbReference type="NCBI Taxonomy" id="2134037"/>
    <lineage>
        <taxon>Bacteria</taxon>
        <taxon>Bacillati</taxon>
        <taxon>Bacillota</taxon>
        <taxon>Bacilli</taxon>
        <taxon>Bacillales</taxon>
        <taxon>Caryophanaceae</taxon>
        <taxon>Bhargavaea</taxon>
    </lineage>
</organism>
<comment type="caution">
    <text evidence="2">The sequence shown here is derived from an EMBL/GenBank/DDBJ whole genome shotgun (WGS) entry which is preliminary data.</text>
</comment>
<evidence type="ECO:0000313" key="2">
    <source>
        <dbReference type="EMBL" id="MFC7366492.1"/>
    </source>
</evidence>
<dbReference type="EMBL" id="JBHTCT010000037">
    <property type="protein sequence ID" value="MFC7366492.1"/>
    <property type="molecule type" value="Genomic_DNA"/>
</dbReference>
<name>A0ABW2NK86_9BACL</name>
<keyword evidence="1" id="KW-1133">Transmembrane helix</keyword>
<accession>A0ABW2NK86</accession>
<keyword evidence="1" id="KW-0812">Transmembrane</keyword>
<protein>
    <submittedName>
        <fullName evidence="2">Uncharacterized protein</fullName>
    </submittedName>
</protein>
<sequence>MIVKIVIPLLILIIGITSAYVLNKQKTEKRKSIVWGLTLMLIIAPAFSWLISGLYAFGTVENTGWAVVIYPMFLFPILFLLGIISLVKGILMKEINH</sequence>
<feature type="transmembrane region" description="Helical" evidence="1">
    <location>
        <begin position="69"/>
        <end position="91"/>
    </location>
</feature>
<keyword evidence="3" id="KW-1185">Reference proteome</keyword>
<reference evidence="3" key="1">
    <citation type="journal article" date="2019" name="Int. J. Syst. Evol. Microbiol.">
        <title>The Global Catalogue of Microorganisms (GCM) 10K type strain sequencing project: providing services to taxonomists for standard genome sequencing and annotation.</title>
        <authorList>
            <consortium name="The Broad Institute Genomics Platform"/>
            <consortium name="The Broad Institute Genome Sequencing Center for Infectious Disease"/>
            <person name="Wu L."/>
            <person name="Ma J."/>
        </authorList>
    </citation>
    <scope>NUCLEOTIDE SEQUENCE [LARGE SCALE GENOMIC DNA]</scope>
    <source>
        <strain evidence="3">JCM 4738</strain>
    </source>
</reference>
<keyword evidence="1" id="KW-0472">Membrane</keyword>